<dbReference type="AlphaFoldDB" id="A0A4Z1SNE6"/>
<dbReference type="OrthoDB" id="6129702at2759"/>
<name>A0A4Z1SNE6_GIAMU</name>
<proteinExistence type="predicted"/>
<accession>A0A4Z1SNE6</accession>
<reference evidence="2 3" key="1">
    <citation type="submission" date="2019-05" db="EMBL/GenBank/DDBJ databases">
        <title>The compact genome of Giardia muris reveals important steps in the evolution of intestinal protozoan parasites.</title>
        <authorList>
            <person name="Xu F."/>
            <person name="Jimenez-Gonzalez A."/>
            <person name="Einarsson E."/>
            <person name="Astvaldsson A."/>
            <person name="Peirasmaki D."/>
            <person name="Eckmann L."/>
            <person name="Andersson J.O."/>
            <person name="Svard S.G."/>
            <person name="Jerlstrom-Hultqvist J."/>
        </authorList>
    </citation>
    <scope>NUCLEOTIDE SEQUENCE [LARGE SCALE GENOMIC DNA]</scope>
    <source>
        <strain evidence="2 3">Roberts-Thomson</strain>
    </source>
</reference>
<sequence length="792" mass="86120">MGCGTSVAHVDAHATFAINSCNCYRDTLGEAEQELYDKILEGYRSFAASINAPLSSACQSKRAANRVNQAVLLDHPEVFHTYIKTVRLSETDCVMEFAPFDANVVALKAALIEEAIATFFMPYYRVQEEVGRTSTELGCVQVVVEWLVSYGRYEALPESDMTQFTIEGFFLKRCSACEGFAKAYQLLCQRVGVTAICIRGDYGSLEKTALLAQSLGLGTVDQFTISDDVGHQYDHIYTDAEAGRLAAAASGTGEGGMRIETGNSAQTDQERLALSTPHGVELQLGESDAKNTGKEKKGKDKDKKEKSKKEGGDMKASKMGTDVAQSASNVLTMTKTDLLASEANPLGVTSSQASRSVRHTWCMTKLEGVWYHSDVLLCLRGMVDTYIPSSFLRMSREHIIKMGLRLMTLVQPFVAEGVEHAEGTYLLKNQDNLVADVLTILTHITSQDGGSALEEGSIATRPEVSLPYEAAAEPTNIFDGAPEEKGYYSMMARVGGLSRQRSRNASMHIGSAFAYTPGEGPIWDESIARVQSVNESMGGLGIPTMAYAYAQTHTARKETTSFMTNRSLLTQASAHEGAQTYHPDARPDTFASIKEYSAIGGARQQLYASMPTNAASTAKPGFIASSSILNKQPGEESMMYNHWKKSRMNALKSAFADPSSPRVSQKGKGDDANAPSFLSGVGTREEQHSHLTRPMDMDSIAKDPSLFVGQGAGTPVVEESVEPQKVLASAMQQTLVEFALDLELDWGKARQVLKSKMPFISSTLASRTKYRVSNYTVEKFVCTVALEPVGKD</sequence>
<comment type="caution">
    <text evidence="2">The sequence shown here is derived from an EMBL/GenBank/DDBJ whole genome shotgun (WGS) entry which is preliminary data.</text>
</comment>
<gene>
    <name evidence="2" type="ORF">GMRT_12352</name>
</gene>
<evidence type="ECO:0008006" key="4">
    <source>
        <dbReference type="Google" id="ProtNLM"/>
    </source>
</evidence>
<feature type="region of interest" description="Disordered" evidence="1">
    <location>
        <begin position="277"/>
        <end position="321"/>
    </location>
</feature>
<keyword evidence="3" id="KW-1185">Reference proteome</keyword>
<feature type="compositionally biased region" description="Basic and acidic residues" evidence="1">
    <location>
        <begin position="287"/>
        <end position="316"/>
    </location>
</feature>
<feature type="region of interest" description="Disordered" evidence="1">
    <location>
        <begin position="655"/>
        <end position="683"/>
    </location>
</feature>
<dbReference type="Proteomes" id="UP000315496">
    <property type="component" value="Chromosome 4"/>
</dbReference>
<organism evidence="2 3">
    <name type="scientific">Giardia muris</name>
    <dbReference type="NCBI Taxonomy" id="5742"/>
    <lineage>
        <taxon>Eukaryota</taxon>
        <taxon>Metamonada</taxon>
        <taxon>Diplomonadida</taxon>
        <taxon>Hexamitidae</taxon>
        <taxon>Giardiinae</taxon>
        <taxon>Giardia</taxon>
    </lineage>
</organism>
<evidence type="ECO:0000313" key="3">
    <source>
        <dbReference type="Proteomes" id="UP000315496"/>
    </source>
</evidence>
<dbReference type="VEuPathDB" id="GiardiaDB:GMRT_12352"/>
<evidence type="ECO:0000313" key="2">
    <source>
        <dbReference type="EMBL" id="TNJ27292.1"/>
    </source>
</evidence>
<protein>
    <recommendedName>
        <fullName evidence="4">Transglutaminase-like superfamily protein</fullName>
    </recommendedName>
</protein>
<evidence type="ECO:0000256" key="1">
    <source>
        <dbReference type="SAM" id="MobiDB-lite"/>
    </source>
</evidence>
<dbReference type="EMBL" id="VDLU01000004">
    <property type="protein sequence ID" value="TNJ27292.1"/>
    <property type="molecule type" value="Genomic_DNA"/>
</dbReference>